<dbReference type="EMBL" id="PEDP01000386">
    <property type="protein sequence ID" value="POS86187.1"/>
    <property type="molecule type" value="Genomic_DNA"/>
</dbReference>
<keyword evidence="3" id="KW-1185">Reference proteome</keyword>
<evidence type="ECO:0000259" key="1">
    <source>
        <dbReference type="Pfam" id="PF14529"/>
    </source>
</evidence>
<proteinExistence type="predicted"/>
<organism evidence="2 3">
    <name type="scientific">Erysiphe pulchra</name>
    <dbReference type="NCBI Taxonomy" id="225359"/>
    <lineage>
        <taxon>Eukaryota</taxon>
        <taxon>Fungi</taxon>
        <taxon>Dikarya</taxon>
        <taxon>Ascomycota</taxon>
        <taxon>Pezizomycotina</taxon>
        <taxon>Leotiomycetes</taxon>
        <taxon>Erysiphales</taxon>
        <taxon>Erysiphaceae</taxon>
        <taxon>Erysiphe</taxon>
    </lineage>
</organism>
<dbReference type="GO" id="GO:0003824">
    <property type="term" value="F:catalytic activity"/>
    <property type="evidence" value="ECO:0007669"/>
    <property type="project" value="InterPro"/>
</dbReference>
<dbReference type="OrthoDB" id="3557769at2759"/>
<dbReference type="InterPro" id="IPR036691">
    <property type="entry name" value="Endo/exonu/phosph_ase_sf"/>
</dbReference>
<dbReference type="Proteomes" id="UP000237438">
    <property type="component" value="Unassembled WGS sequence"/>
</dbReference>
<dbReference type="InterPro" id="IPR005135">
    <property type="entry name" value="Endo/exonuclease/phosphatase"/>
</dbReference>
<dbReference type="AlphaFoldDB" id="A0A2S4PW03"/>
<feature type="domain" description="Endonuclease/exonuclease/phosphatase" evidence="1">
    <location>
        <begin position="102"/>
        <end position="207"/>
    </location>
</feature>
<sequence length="225" mass="24824">MPAKAATIIQFKDAIARQRQESWATLIIGPLPKLVTTMDGNQDPVDDLPILEPGVASIRDEVLIRQVVWTNRTKESTENTSSDFTQIDISVCRSRGRRFGVWNLYNAPANSIRAGDSLKSLLEAPGFPDFVAGDFNLRHRIFDSFTTSTSQEATDLIDQGREKDLILLNLTNVSTQSRGSTLDLAFCSQIDANCEAPLDLHTTSDHETLLTTIPLYGAVSQETRG</sequence>
<reference evidence="2 3" key="1">
    <citation type="submission" date="2017-10" db="EMBL/GenBank/DDBJ databases">
        <title>Development of genomic resources for the powdery mildew, Erysiphe pulchra.</title>
        <authorList>
            <person name="Wadl P.A."/>
            <person name="Mack B.M."/>
            <person name="Moore G."/>
            <person name="Beltz S.B."/>
        </authorList>
    </citation>
    <scope>NUCLEOTIDE SEQUENCE [LARGE SCALE GENOMIC DNA]</scope>
    <source>
        <strain evidence="2">Cflorida</strain>
    </source>
</reference>
<name>A0A2S4PW03_9PEZI</name>
<gene>
    <name evidence="2" type="ORF">EPUL_002656</name>
</gene>
<accession>A0A2S4PW03</accession>
<evidence type="ECO:0000313" key="3">
    <source>
        <dbReference type="Proteomes" id="UP000237438"/>
    </source>
</evidence>
<comment type="caution">
    <text evidence="2">The sequence shown here is derived from an EMBL/GenBank/DDBJ whole genome shotgun (WGS) entry which is preliminary data.</text>
</comment>
<evidence type="ECO:0000313" key="2">
    <source>
        <dbReference type="EMBL" id="POS86187.1"/>
    </source>
</evidence>
<protein>
    <recommendedName>
        <fullName evidence="1">Endonuclease/exonuclease/phosphatase domain-containing protein</fullName>
    </recommendedName>
</protein>
<dbReference type="Pfam" id="PF14529">
    <property type="entry name" value="Exo_endo_phos_2"/>
    <property type="match status" value="1"/>
</dbReference>
<dbReference type="SUPFAM" id="SSF56219">
    <property type="entry name" value="DNase I-like"/>
    <property type="match status" value="1"/>
</dbReference>
<dbReference type="Gene3D" id="3.60.10.10">
    <property type="entry name" value="Endonuclease/exonuclease/phosphatase"/>
    <property type="match status" value="1"/>
</dbReference>